<proteinExistence type="predicted"/>
<keyword evidence="1" id="KW-1133">Transmembrane helix</keyword>
<evidence type="ECO:0000313" key="3">
    <source>
        <dbReference type="EMBL" id="KMM37909.1"/>
    </source>
</evidence>
<feature type="transmembrane region" description="Helical" evidence="1">
    <location>
        <begin position="61"/>
        <end position="86"/>
    </location>
</feature>
<dbReference type="Proteomes" id="UP000035996">
    <property type="component" value="Unassembled WGS sequence"/>
</dbReference>
<reference evidence="3" key="1">
    <citation type="submission" date="2015-06" db="EMBL/GenBank/DDBJ databases">
        <authorList>
            <person name="Liu B."/>
            <person name="Wang J."/>
            <person name="Zhu Y."/>
            <person name="Liu G."/>
            <person name="Chen Q."/>
            <person name="Zheng C."/>
            <person name="Che J."/>
            <person name="Ge C."/>
            <person name="Shi H."/>
            <person name="Pan Z."/>
            <person name="Liu X."/>
        </authorList>
    </citation>
    <scope>NUCLEOTIDE SEQUENCE [LARGE SCALE GENOMIC DNA]</scope>
    <source>
        <strain evidence="3">DSM 16346</strain>
    </source>
</reference>
<keyword evidence="1" id="KW-0472">Membrane</keyword>
<feature type="transmembrane region" description="Helical" evidence="1">
    <location>
        <begin position="181"/>
        <end position="200"/>
    </location>
</feature>
<feature type="domain" description="CAAX prenyl protease 2/Lysostaphin resistance protein A-like" evidence="2">
    <location>
        <begin position="106"/>
        <end position="192"/>
    </location>
</feature>
<sequence length="201" mass="22984">MKLVSPIRKLLGTIVLAHVLLFLSFFLFKDLFWPLFTASLLVLAIFSIRNARWRKPSSLQIFYGLGSGILLYLIFYLGKLVMLSLFPESITQLEELYRLVSPKQNWHYVSLILVIIPGEELFWRGAVQDQVEKLSLRYSVFVAALLYMSAHIYAGALLLLVAAVLAGTVWGYLYKRTSNMIVPILSHLVFDLLLLVFFPLL</sequence>
<keyword evidence="4" id="KW-1185">Reference proteome</keyword>
<dbReference type="STRING" id="157733.AB986_00810"/>
<dbReference type="InterPro" id="IPR003675">
    <property type="entry name" value="Rce1/LyrA-like_dom"/>
</dbReference>
<evidence type="ECO:0000313" key="4">
    <source>
        <dbReference type="Proteomes" id="UP000035996"/>
    </source>
</evidence>
<dbReference type="EMBL" id="LELK01000001">
    <property type="protein sequence ID" value="KMM37909.1"/>
    <property type="molecule type" value="Genomic_DNA"/>
</dbReference>
<feature type="transmembrane region" description="Helical" evidence="1">
    <location>
        <begin position="7"/>
        <end position="25"/>
    </location>
</feature>
<name>A0A0J6D0Y4_9BACL</name>
<feature type="transmembrane region" description="Helical" evidence="1">
    <location>
        <begin position="156"/>
        <end position="174"/>
    </location>
</feature>
<dbReference type="GO" id="GO:0004175">
    <property type="term" value="F:endopeptidase activity"/>
    <property type="evidence" value="ECO:0007669"/>
    <property type="project" value="UniProtKB-ARBA"/>
</dbReference>
<dbReference type="AlphaFoldDB" id="A0A0J6D0Y4"/>
<keyword evidence="1" id="KW-0812">Transmembrane</keyword>
<accession>A0A0J6D0Y4</accession>
<feature type="transmembrane region" description="Helical" evidence="1">
    <location>
        <begin position="31"/>
        <end position="49"/>
    </location>
</feature>
<protein>
    <recommendedName>
        <fullName evidence="2">CAAX prenyl protease 2/Lysostaphin resistance protein A-like domain-containing protein</fullName>
    </recommendedName>
</protein>
<gene>
    <name evidence="3" type="ORF">AB986_00810</name>
</gene>
<evidence type="ECO:0000256" key="1">
    <source>
        <dbReference type="SAM" id="Phobius"/>
    </source>
</evidence>
<dbReference type="Pfam" id="PF02517">
    <property type="entry name" value="Rce1-like"/>
    <property type="match status" value="1"/>
</dbReference>
<evidence type="ECO:0000259" key="2">
    <source>
        <dbReference type="Pfam" id="PF02517"/>
    </source>
</evidence>
<dbReference type="GO" id="GO:0080120">
    <property type="term" value="P:CAAX-box protein maturation"/>
    <property type="evidence" value="ECO:0007669"/>
    <property type="project" value="UniProtKB-ARBA"/>
</dbReference>
<comment type="caution">
    <text evidence="3">The sequence shown here is derived from an EMBL/GenBank/DDBJ whole genome shotgun (WGS) entry which is preliminary data.</text>
</comment>
<organism evidence="3 4">
    <name type="scientific">Guptibacillus hwajinpoensis</name>
    <dbReference type="NCBI Taxonomy" id="208199"/>
    <lineage>
        <taxon>Bacteria</taxon>
        <taxon>Bacillati</taxon>
        <taxon>Bacillota</taxon>
        <taxon>Bacilli</taxon>
        <taxon>Bacillales</taxon>
        <taxon>Guptibacillaceae</taxon>
        <taxon>Guptibacillus</taxon>
    </lineage>
</organism>